<protein>
    <submittedName>
        <fullName evidence="2 3">Uncharacterized protein</fullName>
    </submittedName>
</protein>
<reference evidence="3" key="3">
    <citation type="submission" date="2015-06" db="UniProtKB">
        <authorList>
            <consortium name="EnsemblProtists"/>
        </authorList>
    </citation>
    <scope>IDENTIFICATION</scope>
</reference>
<dbReference type="PaxDb" id="55529-EKX40971"/>
<feature type="region of interest" description="Disordered" evidence="1">
    <location>
        <begin position="1"/>
        <end position="21"/>
    </location>
</feature>
<dbReference type="Proteomes" id="UP000011087">
    <property type="component" value="Unassembled WGS sequence"/>
</dbReference>
<evidence type="ECO:0000256" key="1">
    <source>
        <dbReference type="SAM" id="MobiDB-lite"/>
    </source>
</evidence>
<dbReference type="GeneID" id="17297609"/>
<dbReference type="KEGG" id="gtt:GUITHDRAFT_112975"/>
<gene>
    <name evidence="2" type="ORF">GUITHDRAFT_112975</name>
</gene>
<evidence type="ECO:0000313" key="2">
    <source>
        <dbReference type="EMBL" id="EKX40971.1"/>
    </source>
</evidence>
<dbReference type="EMBL" id="JH993027">
    <property type="protein sequence ID" value="EKX40971.1"/>
    <property type="molecule type" value="Genomic_DNA"/>
</dbReference>
<feature type="compositionally biased region" description="Basic and acidic residues" evidence="1">
    <location>
        <begin position="10"/>
        <end position="21"/>
    </location>
</feature>
<keyword evidence="4" id="KW-1185">Reference proteome</keyword>
<name>L1IXL2_GUITC</name>
<dbReference type="AlphaFoldDB" id="L1IXL2"/>
<evidence type="ECO:0000313" key="3">
    <source>
        <dbReference type="EnsemblProtists" id="EKX40971"/>
    </source>
</evidence>
<evidence type="ECO:0000313" key="4">
    <source>
        <dbReference type="Proteomes" id="UP000011087"/>
    </source>
</evidence>
<feature type="region of interest" description="Disordered" evidence="1">
    <location>
        <begin position="185"/>
        <end position="209"/>
    </location>
</feature>
<reference evidence="2 4" key="1">
    <citation type="journal article" date="2012" name="Nature">
        <title>Algal genomes reveal evolutionary mosaicism and the fate of nucleomorphs.</title>
        <authorList>
            <consortium name="DOE Joint Genome Institute"/>
            <person name="Curtis B.A."/>
            <person name="Tanifuji G."/>
            <person name="Burki F."/>
            <person name="Gruber A."/>
            <person name="Irimia M."/>
            <person name="Maruyama S."/>
            <person name="Arias M.C."/>
            <person name="Ball S.G."/>
            <person name="Gile G.H."/>
            <person name="Hirakawa Y."/>
            <person name="Hopkins J.F."/>
            <person name="Kuo A."/>
            <person name="Rensing S.A."/>
            <person name="Schmutz J."/>
            <person name="Symeonidi A."/>
            <person name="Elias M."/>
            <person name="Eveleigh R.J."/>
            <person name="Herman E.K."/>
            <person name="Klute M.J."/>
            <person name="Nakayama T."/>
            <person name="Obornik M."/>
            <person name="Reyes-Prieto A."/>
            <person name="Armbrust E.V."/>
            <person name="Aves S.J."/>
            <person name="Beiko R.G."/>
            <person name="Coutinho P."/>
            <person name="Dacks J.B."/>
            <person name="Durnford D.G."/>
            <person name="Fast N.M."/>
            <person name="Green B.R."/>
            <person name="Grisdale C.J."/>
            <person name="Hempel F."/>
            <person name="Henrissat B."/>
            <person name="Hoppner M.P."/>
            <person name="Ishida K."/>
            <person name="Kim E."/>
            <person name="Koreny L."/>
            <person name="Kroth P.G."/>
            <person name="Liu Y."/>
            <person name="Malik S.B."/>
            <person name="Maier U.G."/>
            <person name="McRose D."/>
            <person name="Mock T."/>
            <person name="Neilson J.A."/>
            <person name="Onodera N.T."/>
            <person name="Poole A.M."/>
            <person name="Pritham E.J."/>
            <person name="Richards T.A."/>
            <person name="Rocap G."/>
            <person name="Roy S.W."/>
            <person name="Sarai C."/>
            <person name="Schaack S."/>
            <person name="Shirato S."/>
            <person name="Slamovits C.H."/>
            <person name="Spencer D.F."/>
            <person name="Suzuki S."/>
            <person name="Worden A.Z."/>
            <person name="Zauner S."/>
            <person name="Barry K."/>
            <person name="Bell C."/>
            <person name="Bharti A.K."/>
            <person name="Crow J.A."/>
            <person name="Grimwood J."/>
            <person name="Kramer R."/>
            <person name="Lindquist E."/>
            <person name="Lucas S."/>
            <person name="Salamov A."/>
            <person name="McFadden G.I."/>
            <person name="Lane C.E."/>
            <person name="Keeling P.J."/>
            <person name="Gray M.W."/>
            <person name="Grigoriev I.V."/>
            <person name="Archibald J.M."/>
        </authorList>
    </citation>
    <scope>NUCLEOTIDE SEQUENCE</scope>
    <source>
        <strain evidence="2 4">CCMP2712</strain>
    </source>
</reference>
<dbReference type="EnsemblProtists" id="EKX40971">
    <property type="protein sequence ID" value="EKX40971"/>
    <property type="gene ID" value="GUITHDRAFT_112975"/>
</dbReference>
<dbReference type="HOGENOM" id="CLU_465761_0_0_1"/>
<organism evidence="2">
    <name type="scientific">Guillardia theta (strain CCMP2712)</name>
    <name type="common">Cryptophyte</name>
    <dbReference type="NCBI Taxonomy" id="905079"/>
    <lineage>
        <taxon>Eukaryota</taxon>
        <taxon>Cryptophyceae</taxon>
        <taxon>Pyrenomonadales</taxon>
        <taxon>Geminigeraceae</taxon>
        <taxon>Guillardia</taxon>
    </lineage>
</organism>
<sequence length="586" mass="66762">MAAAAKKKGGGKEGPSKHEQDKERLTLALKWSWSYEVDEMFKESFGIDDDWTQRIFFEAEPMSHEELEAHPDPLLLPPRIDNGAGKPFRVNVHTVGGETARRAGYLIISSKRHPLKLRKANRFEDEGESLHGTMSSVVLDQKATKRSPASVWAVENEESDPATIYGKILFASKKRMNPCHEHLYRTESTNQDEDEETRPKDEELNQVCPNPSGKLLDLSLVPHSPCACYSWKHIQNSPLATENTVQVVDKLRDQSEKAAHDVLQQELSRRKGQGKTILKSWLRAVEMAELKAVNISNSKIQRWGSEYDQRVLPNAKFKTFSMLAEELQPIWAAEEEEVLVTIYNAKPGDKVRISSLCRSDAYLAQYVDKEGTLLSRDAHFDCWWADFGSVEKRQRGIARKVSENKSTSGQGKKVGIVQPPPSTTEARQGALFCAGYKDAFWLSHVHPPETHGKSVDRKDDQINKKLIHELNVGSRIRKLRPNKLLSKLRRPRPQRQSLFDTSAVDPRQEFLDSSYEFFSTFTDADQDDENLLRAIQEQDSTSRETKLSHIVKLLSKRSEMTSVLLDTFDDLDDEQEFEDAYPGVWR</sequence>
<proteinExistence type="predicted"/>
<accession>L1IXL2</accession>
<dbReference type="RefSeq" id="XP_005827951.1">
    <property type="nucleotide sequence ID" value="XM_005827894.1"/>
</dbReference>
<feature type="region of interest" description="Disordered" evidence="1">
    <location>
        <begin position="398"/>
        <end position="422"/>
    </location>
</feature>
<reference evidence="4" key="2">
    <citation type="submission" date="2012-11" db="EMBL/GenBank/DDBJ databases">
        <authorList>
            <person name="Kuo A."/>
            <person name="Curtis B.A."/>
            <person name="Tanifuji G."/>
            <person name="Burki F."/>
            <person name="Gruber A."/>
            <person name="Irimia M."/>
            <person name="Maruyama S."/>
            <person name="Arias M.C."/>
            <person name="Ball S.G."/>
            <person name="Gile G.H."/>
            <person name="Hirakawa Y."/>
            <person name="Hopkins J.F."/>
            <person name="Rensing S.A."/>
            <person name="Schmutz J."/>
            <person name="Symeonidi A."/>
            <person name="Elias M."/>
            <person name="Eveleigh R.J."/>
            <person name="Herman E.K."/>
            <person name="Klute M.J."/>
            <person name="Nakayama T."/>
            <person name="Obornik M."/>
            <person name="Reyes-Prieto A."/>
            <person name="Armbrust E.V."/>
            <person name="Aves S.J."/>
            <person name="Beiko R.G."/>
            <person name="Coutinho P."/>
            <person name="Dacks J.B."/>
            <person name="Durnford D.G."/>
            <person name="Fast N.M."/>
            <person name="Green B.R."/>
            <person name="Grisdale C."/>
            <person name="Hempe F."/>
            <person name="Henrissat B."/>
            <person name="Hoppner M.P."/>
            <person name="Ishida K.-I."/>
            <person name="Kim E."/>
            <person name="Koreny L."/>
            <person name="Kroth P.G."/>
            <person name="Liu Y."/>
            <person name="Malik S.-B."/>
            <person name="Maier U.G."/>
            <person name="McRose D."/>
            <person name="Mock T."/>
            <person name="Neilson J.A."/>
            <person name="Onodera N.T."/>
            <person name="Poole A.M."/>
            <person name="Pritham E.J."/>
            <person name="Richards T.A."/>
            <person name="Rocap G."/>
            <person name="Roy S.W."/>
            <person name="Sarai C."/>
            <person name="Schaack S."/>
            <person name="Shirato S."/>
            <person name="Slamovits C.H."/>
            <person name="Spencer D.F."/>
            <person name="Suzuki S."/>
            <person name="Worden A.Z."/>
            <person name="Zauner S."/>
            <person name="Barry K."/>
            <person name="Bell C."/>
            <person name="Bharti A.K."/>
            <person name="Crow J.A."/>
            <person name="Grimwood J."/>
            <person name="Kramer R."/>
            <person name="Lindquist E."/>
            <person name="Lucas S."/>
            <person name="Salamov A."/>
            <person name="McFadden G.I."/>
            <person name="Lane C.E."/>
            <person name="Keeling P.J."/>
            <person name="Gray M.W."/>
            <person name="Grigoriev I.V."/>
            <person name="Archibald J.M."/>
        </authorList>
    </citation>
    <scope>NUCLEOTIDE SEQUENCE</scope>
    <source>
        <strain evidence="4">CCMP2712</strain>
    </source>
</reference>